<dbReference type="EMBL" id="CP042806">
    <property type="protein sequence ID" value="QEE27993.1"/>
    <property type="molecule type" value="Genomic_DNA"/>
</dbReference>
<dbReference type="Proteomes" id="UP000321820">
    <property type="component" value="Chromosome"/>
</dbReference>
<keyword evidence="2" id="KW-1185">Reference proteome</keyword>
<dbReference type="KEGG" id="talb:FTW19_08290"/>
<dbReference type="AlphaFoldDB" id="A0A5B9E6X2"/>
<protein>
    <submittedName>
        <fullName evidence="1">Uncharacterized protein</fullName>
    </submittedName>
</protein>
<reference evidence="1 2" key="1">
    <citation type="submission" date="2019-08" db="EMBL/GenBank/DDBJ databases">
        <title>Complete genome sequence of Terriglobus albidus strain ORNL.</title>
        <authorList>
            <person name="Podar M."/>
        </authorList>
    </citation>
    <scope>NUCLEOTIDE SEQUENCE [LARGE SCALE GENOMIC DNA]</scope>
    <source>
        <strain evidence="1 2">ORNL</strain>
    </source>
</reference>
<gene>
    <name evidence="1" type="ORF">FTW19_08290</name>
</gene>
<organism evidence="1 2">
    <name type="scientific">Terriglobus albidus</name>
    <dbReference type="NCBI Taxonomy" id="1592106"/>
    <lineage>
        <taxon>Bacteria</taxon>
        <taxon>Pseudomonadati</taxon>
        <taxon>Acidobacteriota</taxon>
        <taxon>Terriglobia</taxon>
        <taxon>Terriglobales</taxon>
        <taxon>Acidobacteriaceae</taxon>
        <taxon>Terriglobus</taxon>
    </lineage>
</organism>
<dbReference type="OrthoDB" id="1551013at2"/>
<evidence type="ECO:0000313" key="2">
    <source>
        <dbReference type="Proteomes" id="UP000321820"/>
    </source>
</evidence>
<name>A0A5B9E6X2_9BACT</name>
<evidence type="ECO:0000313" key="1">
    <source>
        <dbReference type="EMBL" id="QEE27993.1"/>
    </source>
</evidence>
<sequence length="104" mass="11810">MVEMNVLNSAQLIEAVRVWTGWGQSAMPSRSDQRLADQFGEDATKLLPLIKSLEDDFDVSDARLTAVNLEEMEKLASDQFRQKHPAVAEEIVKAFARCYTFDFK</sequence>
<proteinExistence type="predicted"/>
<dbReference type="RefSeq" id="WP_147647183.1">
    <property type="nucleotide sequence ID" value="NZ_CP042806.1"/>
</dbReference>
<accession>A0A5B9E6X2</accession>